<reference evidence="2 3" key="1">
    <citation type="submission" date="2024-10" db="EMBL/GenBank/DDBJ databases">
        <title>Novel secondary metabolite-producing bacteria for plant disease control.</title>
        <authorList>
            <person name="Chevrette M."/>
        </authorList>
    </citation>
    <scope>NUCLEOTIDE SEQUENCE [LARGE SCALE GENOMIC DNA]</scope>
    <source>
        <strain evidence="2 3">J30 TE3557</strain>
    </source>
</reference>
<dbReference type="RefSeq" id="WP_363930376.1">
    <property type="nucleotide sequence ID" value="NZ_JBIYEW010000003.1"/>
</dbReference>
<dbReference type="InterPro" id="IPR007047">
    <property type="entry name" value="Flp_Fap"/>
</dbReference>
<gene>
    <name evidence="2" type="ORF">ABIA52_001260</name>
</gene>
<keyword evidence="3" id="KW-1185">Reference proteome</keyword>
<proteinExistence type="predicted"/>
<evidence type="ECO:0000313" key="3">
    <source>
        <dbReference type="Proteomes" id="UP001620520"/>
    </source>
</evidence>
<evidence type="ECO:0000313" key="2">
    <source>
        <dbReference type="EMBL" id="MFK4638371.1"/>
    </source>
</evidence>
<accession>A0ABW8N2W7</accession>
<dbReference type="Proteomes" id="UP001620520">
    <property type="component" value="Unassembled WGS sequence"/>
</dbReference>
<organism evidence="2 3">
    <name type="scientific">Paenarthrobacter histidinolovorans</name>
    <dbReference type="NCBI Taxonomy" id="43664"/>
    <lineage>
        <taxon>Bacteria</taxon>
        <taxon>Bacillati</taxon>
        <taxon>Actinomycetota</taxon>
        <taxon>Actinomycetes</taxon>
        <taxon>Micrococcales</taxon>
        <taxon>Micrococcaceae</taxon>
        <taxon>Paenarthrobacter</taxon>
    </lineage>
</organism>
<name>A0ABW8N2W7_9MICC</name>
<evidence type="ECO:0000256" key="1">
    <source>
        <dbReference type="SAM" id="Phobius"/>
    </source>
</evidence>
<feature type="transmembrane region" description="Helical" evidence="1">
    <location>
        <begin position="31"/>
        <end position="51"/>
    </location>
</feature>
<keyword evidence="1" id="KW-0812">Transmembrane</keyword>
<keyword evidence="1" id="KW-0472">Membrane</keyword>
<comment type="caution">
    <text evidence="2">The sequence shown here is derived from an EMBL/GenBank/DDBJ whole genome shotgun (WGS) entry which is preliminary data.</text>
</comment>
<dbReference type="EMBL" id="JBIYEW010000003">
    <property type="protein sequence ID" value="MFK4638371.1"/>
    <property type="molecule type" value="Genomic_DNA"/>
</dbReference>
<keyword evidence="1" id="KW-1133">Transmembrane helix</keyword>
<sequence length="61" mass="6359">MSAFMINTIAFIAGVKDRFTKEEKGATMVEYGLIIAAIAVVVGVAAVALGLRVTALFDGIL</sequence>
<protein>
    <submittedName>
        <fullName evidence="2">Pilus assembly protein Flp/PilA</fullName>
    </submittedName>
</protein>
<dbReference type="Pfam" id="PF04964">
    <property type="entry name" value="Flp_Fap"/>
    <property type="match status" value="1"/>
</dbReference>